<dbReference type="Gene3D" id="3.30.910.20">
    <property type="entry name" value="Skp domain"/>
    <property type="match status" value="1"/>
</dbReference>
<evidence type="ECO:0000313" key="4">
    <source>
        <dbReference type="Proteomes" id="UP000823928"/>
    </source>
</evidence>
<dbReference type="GO" id="GO:0051082">
    <property type="term" value="F:unfolded protein binding"/>
    <property type="evidence" value="ECO:0007669"/>
    <property type="project" value="InterPro"/>
</dbReference>
<proteinExistence type="inferred from homology"/>
<protein>
    <submittedName>
        <fullName evidence="3">OmpH family outer membrane protein</fullName>
    </submittedName>
</protein>
<dbReference type="Proteomes" id="UP000823928">
    <property type="component" value="Unassembled WGS sequence"/>
</dbReference>
<evidence type="ECO:0000313" key="3">
    <source>
        <dbReference type="EMBL" id="HIS37649.1"/>
    </source>
</evidence>
<dbReference type="GO" id="GO:0050821">
    <property type="term" value="P:protein stabilization"/>
    <property type="evidence" value="ECO:0007669"/>
    <property type="project" value="TreeGrafter"/>
</dbReference>
<gene>
    <name evidence="3" type="ORF">IAC10_13670</name>
</gene>
<dbReference type="SMART" id="SM00935">
    <property type="entry name" value="OmpH"/>
    <property type="match status" value="1"/>
</dbReference>
<reference evidence="3" key="2">
    <citation type="journal article" date="2021" name="PeerJ">
        <title>Extensive microbial diversity within the chicken gut microbiome revealed by metagenomics and culture.</title>
        <authorList>
            <person name="Gilroy R."/>
            <person name="Ravi A."/>
            <person name="Getino M."/>
            <person name="Pursley I."/>
            <person name="Horton D.L."/>
            <person name="Alikhan N.F."/>
            <person name="Baker D."/>
            <person name="Gharbi K."/>
            <person name="Hall N."/>
            <person name="Watson M."/>
            <person name="Adriaenssens E.M."/>
            <person name="Foster-Nyarko E."/>
            <person name="Jarju S."/>
            <person name="Secka A."/>
            <person name="Antonio M."/>
            <person name="Oren A."/>
            <person name="Chaudhuri R.R."/>
            <person name="La Ragione R."/>
            <person name="Hildebrand F."/>
            <person name="Pallen M.J."/>
        </authorList>
    </citation>
    <scope>NUCLEOTIDE SEQUENCE</scope>
    <source>
        <strain evidence="3">6276</strain>
    </source>
</reference>
<dbReference type="EMBL" id="DVIU01000281">
    <property type="protein sequence ID" value="HIS37649.1"/>
    <property type="molecule type" value="Genomic_DNA"/>
</dbReference>
<accession>A0A9D1F1T5</accession>
<sequence length="153" mass="16987">MKKHFYIAVIIGLSFALGYSVNNIAISDTTPKVAVIDAAKIVANSTAVKNLKAEQEKKVKEIQATLDKAKAELSKETDPSKIAAIEEKYRNQVNAQKIALDTEYNNKLTQIDNEIRSTVVEKARNLNYDLVLPKNMVYFGGDDITDVIAKDIK</sequence>
<comment type="caution">
    <text evidence="3">The sequence shown here is derived from an EMBL/GenBank/DDBJ whole genome shotgun (WGS) entry which is preliminary data.</text>
</comment>
<dbReference type="Pfam" id="PF03938">
    <property type="entry name" value="OmpH"/>
    <property type="match status" value="1"/>
</dbReference>
<dbReference type="SUPFAM" id="SSF111384">
    <property type="entry name" value="OmpH-like"/>
    <property type="match status" value="1"/>
</dbReference>
<keyword evidence="2" id="KW-0732">Signal</keyword>
<dbReference type="AlphaFoldDB" id="A0A9D1F1T5"/>
<dbReference type="InterPro" id="IPR024930">
    <property type="entry name" value="Skp_dom_sf"/>
</dbReference>
<dbReference type="GO" id="GO:0005829">
    <property type="term" value="C:cytosol"/>
    <property type="evidence" value="ECO:0007669"/>
    <property type="project" value="TreeGrafter"/>
</dbReference>
<comment type="similarity">
    <text evidence="1">Belongs to the Skp family.</text>
</comment>
<name>A0A9D1F1T5_9BACT</name>
<dbReference type="PANTHER" id="PTHR35089">
    <property type="entry name" value="CHAPERONE PROTEIN SKP"/>
    <property type="match status" value="1"/>
</dbReference>
<reference evidence="3" key="1">
    <citation type="submission" date="2020-10" db="EMBL/GenBank/DDBJ databases">
        <authorList>
            <person name="Gilroy R."/>
        </authorList>
    </citation>
    <scope>NUCLEOTIDE SEQUENCE</scope>
    <source>
        <strain evidence="3">6276</strain>
    </source>
</reference>
<dbReference type="PANTHER" id="PTHR35089:SF1">
    <property type="entry name" value="CHAPERONE PROTEIN SKP"/>
    <property type="match status" value="1"/>
</dbReference>
<evidence type="ECO:0000256" key="2">
    <source>
        <dbReference type="ARBA" id="ARBA00022729"/>
    </source>
</evidence>
<evidence type="ECO:0000256" key="1">
    <source>
        <dbReference type="ARBA" id="ARBA00009091"/>
    </source>
</evidence>
<organism evidence="3 4">
    <name type="scientific">Candidatus Scatousia excrementigallinarum</name>
    <dbReference type="NCBI Taxonomy" id="2840935"/>
    <lineage>
        <taxon>Bacteria</taxon>
        <taxon>Candidatus Scatousia</taxon>
    </lineage>
</organism>
<dbReference type="InterPro" id="IPR005632">
    <property type="entry name" value="Chaperone_Skp"/>
</dbReference>